<dbReference type="STRING" id="1935.B1H20_15905"/>
<dbReference type="Proteomes" id="UP000192445">
    <property type="component" value="Chromosome"/>
</dbReference>
<evidence type="ECO:0000313" key="3">
    <source>
        <dbReference type="Proteomes" id="UP000192445"/>
    </source>
</evidence>
<gene>
    <name evidence="2" type="ORF">B1H20_15905</name>
</gene>
<accession>A0A1V0UMB8</accession>
<evidence type="ECO:0000256" key="1">
    <source>
        <dbReference type="SAM" id="MobiDB-lite"/>
    </source>
</evidence>
<feature type="region of interest" description="Disordered" evidence="1">
    <location>
        <begin position="59"/>
        <end position="93"/>
    </location>
</feature>
<name>A0A1V0UMB8_STRVN</name>
<dbReference type="InterPro" id="IPR046342">
    <property type="entry name" value="CBS_dom_sf"/>
</dbReference>
<organism evidence="2 3">
    <name type="scientific">Streptomyces violaceoruber</name>
    <dbReference type="NCBI Taxonomy" id="1935"/>
    <lineage>
        <taxon>Bacteria</taxon>
        <taxon>Bacillati</taxon>
        <taxon>Actinomycetota</taxon>
        <taxon>Actinomycetes</taxon>
        <taxon>Kitasatosporales</taxon>
        <taxon>Streptomycetaceae</taxon>
        <taxon>Streptomyces</taxon>
        <taxon>Streptomyces violaceoruber group</taxon>
    </lineage>
</organism>
<dbReference type="KEGG" id="svu:B1H20_15905"/>
<protein>
    <recommendedName>
        <fullName evidence="4">CBS domain-containing protein</fullName>
    </recommendedName>
</protein>
<dbReference type="EMBL" id="CP020570">
    <property type="protein sequence ID" value="ARF66220.1"/>
    <property type="molecule type" value="Genomic_DNA"/>
</dbReference>
<evidence type="ECO:0000313" key="2">
    <source>
        <dbReference type="EMBL" id="ARF66220.1"/>
    </source>
</evidence>
<dbReference type="AlphaFoldDB" id="A0A1V0UMB8"/>
<sequence>MTVEVALSVMVSARTRHLAVCDNDALRIGLVTRAELTAVRDGSRYSDRLQLRDVLNRRRPYATPAVPPEDTGHRTRDAYSAPVERAGPRGALA</sequence>
<proteinExistence type="predicted"/>
<reference evidence="2 3" key="1">
    <citation type="submission" date="2017-03" db="EMBL/GenBank/DDBJ databases">
        <title>Complete Genome Sequence of a natural compounds producer, Streptomyces violaceus S21.</title>
        <authorList>
            <person name="Zhong C."/>
            <person name="Zhao Z."/>
            <person name="Fu J."/>
            <person name="Zong G."/>
            <person name="Qin R."/>
            <person name="Cao G."/>
        </authorList>
    </citation>
    <scope>NUCLEOTIDE SEQUENCE [LARGE SCALE GENOMIC DNA]</scope>
    <source>
        <strain evidence="2 3">S21</strain>
    </source>
</reference>
<evidence type="ECO:0008006" key="4">
    <source>
        <dbReference type="Google" id="ProtNLM"/>
    </source>
</evidence>
<dbReference type="SUPFAM" id="SSF54631">
    <property type="entry name" value="CBS-domain pair"/>
    <property type="match status" value="1"/>
</dbReference>